<evidence type="ECO:0000256" key="11">
    <source>
        <dbReference type="ARBA" id="ARBA00023004"/>
    </source>
</evidence>
<dbReference type="Pfam" id="PF21016">
    <property type="entry name" value="RlmN_N"/>
    <property type="match status" value="1"/>
</dbReference>
<protein>
    <recommendedName>
        <fullName evidence="14">Dual-specificity RNA methyltransferase RlmN</fullName>
        <ecNumber evidence="14">2.1.1.192</ecNumber>
    </recommendedName>
    <alternativeName>
        <fullName evidence="14">23S rRNA (adenine(2503)-C(2))-methyltransferase</fullName>
    </alternativeName>
    <alternativeName>
        <fullName evidence="14">23S rRNA m2A2503 methyltransferase</fullName>
    </alternativeName>
    <alternativeName>
        <fullName evidence="14">Ribosomal RNA large subunit methyltransferase N</fullName>
    </alternativeName>
    <alternativeName>
        <fullName evidence="14">tRNA (adenine(37)-C(2))-methyltransferase</fullName>
    </alternativeName>
    <alternativeName>
        <fullName evidence="14">tRNA m2A37 methyltransferase</fullName>
    </alternativeName>
</protein>
<evidence type="ECO:0000256" key="12">
    <source>
        <dbReference type="ARBA" id="ARBA00023014"/>
    </source>
</evidence>
<dbReference type="FunFam" id="3.20.20.70:FF:000008">
    <property type="entry name" value="Dual-specificity RNA methyltransferase RlmN"/>
    <property type="match status" value="1"/>
</dbReference>
<feature type="binding site" evidence="14">
    <location>
        <position position="128"/>
    </location>
    <ligand>
        <name>[4Fe-4S] cluster</name>
        <dbReference type="ChEBI" id="CHEBI:49883"/>
        <note>4Fe-4S-S-AdoMet</note>
    </ligand>
</feature>
<dbReference type="InterPro" id="IPR058240">
    <property type="entry name" value="rSAM_sf"/>
</dbReference>
<keyword evidence="17" id="KW-1185">Reference proteome</keyword>
<dbReference type="EMBL" id="CP001614">
    <property type="protein sequence ID" value="ACR12648.1"/>
    <property type="molecule type" value="Genomic_DNA"/>
</dbReference>
<comment type="function">
    <text evidence="14">Specifically methylates position 2 of adenine 2503 in 23S rRNA and position 2 of adenine 37 in tRNAs. m2A2503 modification seems to play a crucial role in the proofreading step occurring at the peptidyl transferase center and thus would serve to optimize ribosomal fidelity.</text>
</comment>
<dbReference type="GO" id="GO:0070475">
    <property type="term" value="P:rRNA base methylation"/>
    <property type="evidence" value="ECO:0007669"/>
    <property type="project" value="UniProtKB-UniRule"/>
</dbReference>
<evidence type="ECO:0000256" key="9">
    <source>
        <dbReference type="ARBA" id="ARBA00022694"/>
    </source>
</evidence>
<evidence type="ECO:0000256" key="4">
    <source>
        <dbReference type="ARBA" id="ARBA00022490"/>
    </source>
</evidence>
<dbReference type="PIRSF" id="PIRSF006004">
    <property type="entry name" value="CHP00048"/>
    <property type="match status" value="1"/>
</dbReference>
<evidence type="ECO:0000313" key="16">
    <source>
        <dbReference type="EMBL" id="ACR12648.1"/>
    </source>
</evidence>
<dbReference type="STRING" id="377629.TERTU_2636"/>
<dbReference type="PANTHER" id="PTHR30544:SF5">
    <property type="entry name" value="RADICAL SAM CORE DOMAIN-CONTAINING PROTEIN"/>
    <property type="match status" value="1"/>
</dbReference>
<dbReference type="InterPro" id="IPR048641">
    <property type="entry name" value="RlmN_N"/>
</dbReference>
<keyword evidence="6 14" id="KW-0489">Methyltransferase</keyword>
<feature type="domain" description="Radical SAM core" evidence="15">
    <location>
        <begin position="114"/>
        <end position="356"/>
    </location>
</feature>
<keyword evidence="12 14" id="KW-0411">Iron-sulfur</keyword>
<evidence type="ECO:0000256" key="10">
    <source>
        <dbReference type="ARBA" id="ARBA00022723"/>
    </source>
</evidence>
<evidence type="ECO:0000256" key="2">
    <source>
        <dbReference type="ARBA" id="ARBA00007544"/>
    </source>
</evidence>
<evidence type="ECO:0000256" key="13">
    <source>
        <dbReference type="ARBA" id="ARBA00023157"/>
    </source>
</evidence>
<dbReference type="Gene3D" id="3.20.20.70">
    <property type="entry name" value="Aldolase class I"/>
    <property type="match status" value="1"/>
</dbReference>
<dbReference type="KEGG" id="ttu:TERTU_2636"/>
<keyword evidence="13 14" id="KW-1015">Disulfide bond</keyword>
<comment type="cofactor">
    <cofactor evidence="14">
        <name>[4Fe-4S] cluster</name>
        <dbReference type="ChEBI" id="CHEBI:49883"/>
    </cofactor>
    <text evidence="14">Binds 1 [4Fe-4S] cluster. The cluster is coordinated with 3 cysteines and an exchangeable S-adenosyl-L-methionine.</text>
</comment>
<dbReference type="OrthoDB" id="9793973at2"/>
<dbReference type="CDD" id="cd01335">
    <property type="entry name" value="Radical_SAM"/>
    <property type="match status" value="1"/>
</dbReference>
<feature type="binding site" evidence="14">
    <location>
        <position position="135"/>
    </location>
    <ligand>
        <name>[4Fe-4S] cluster</name>
        <dbReference type="ChEBI" id="CHEBI:49883"/>
        <note>4Fe-4S-S-AdoMet</note>
    </ligand>
</feature>
<dbReference type="RefSeq" id="WP_015818760.1">
    <property type="nucleotide sequence ID" value="NC_012997.1"/>
</dbReference>
<keyword evidence="9 14" id="KW-0819">tRNA processing</keyword>
<dbReference type="eggNOG" id="COG0820">
    <property type="taxonomic scope" value="Bacteria"/>
</dbReference>
<dbReference type="NCBIfam" id="TIGR00048">
    <property type="entry name" value="rRNA_mod_RlmN"/>
    <property type="match status" value="1"/>
</dbReference>
<comment type="similarity">
    <text evidence="2 14">Belongs to the radical SAM superfamily. RlmN family.</text>
</comment>
<feature type="binding site" evidence="14">
    <location>
        <position position="318"/>
    </location>
    <ligand>
        <name>S-adenosyl-L-methionine</name>
        <dbReference type="ChEBI" id="CHEBI:59789"/>
    </ligand>
</feature>
<dbReference type="GO" id="GO:0030488">
    <property type="term" value="P:tRNA methylation"/>
    <property type="evidence" value="ECO:0007669"/>
    <property type="project" value="UniProtKB-UniRule"/>
</dbReference>
<comment type="catalytic activity">
    <reaction evidence="14">
        <text>adenosine(37) in tRNA + 2 reduced [2Fe-2S]-[ferredoxin] + 2 S-adenosyl-L-methionine = 2-methyladenosine(37) in tRNA + 5'-deoxyadenosine + L-methionine + 2 oxidized [2Fe-2S]-[ferredoxin] + S-adenosyl-L-homocysteine</text>
        <dbReference type="Rhea" id="RHEA:43332"/>
        <dbReference type="Rhea" id="RHEA-COMP:10000"/>
        <dbReference type="Rhea" id="RHEA-COMP:10001"/>
        <dbReference type="Rhea" id="RHEA-COMP:10162"/>
        <dbReference type="Rhea" id="RHEA-COMP:10485"/>
        <dbReference type="ChEBI" id="CHEBI:17319"/>
        <dbReference type="ChEBI" id="CHEBI:33737"/>
        <dbReference type="ChEBI" id="CHEBI:33738"/>
        <dbReference type="ChEBI" id="CHEBI:57844"/>
        <dbReference type="ChEBI" id="CHEBI:57856"/>
        <dbReference type="ChEBI" id="CHEBI:59789"/>
        <dbReference type="ChEBI" id="CHEBI:74411"/>
        <dbReference type="ChEBI" id="CHEBI:74497"/>
        <dbReference type="EC" id="2.1.1.192"/>
    </reaction>
</comment>
<keyword evidence="11 14" id="KW-0408">Iron</keyword>
<feature type="binding site" evidence="14">
    <location>
        <begin position="185"/>
        <end position="186"/>
    </location>
    <ligand>
        <name>S-adenosyl-L-methionine</name>
        <dbReference type="ChEBI" id="CHEBI:59789"/>
    </ligand>
</feature>
<comment type="catalytic activity">
    <reaction evidence="14">
        <text>adenosine(2503) in 23S rRNA + 2 reduced [2Fe-2S]-[ferredoxin] + 2 S-adenosyl-L-methionine = 2-methyladenosine(2503) in 23S rRNA + 5'-deoxyadenosine + L-methionine + 2 oxidized [2Fe-2S]-[ferredoxin] + S-adenosyl-L-homocysteine</text>
        <dbReference type="Rhea" id="RHEA:42916"/>
        <dbReference type="Rhea" id="RHEA-COMP:10000"/>
        <dbReference type="Rhea" id="RHEA-COMP:10001"/>
        <dbReference type="Rhea" id="RHEA-COMP:10152"/>
        <dbReference type="Rhea" id="RHEA-COMP:10282"/>
        <dbReference type="ChEBI" id="CHEBI:17319"/>
        <dbReference type="ChEBI" id="CHEBI:33737"/>
        <dbReference type="ChEBI" id="CHEBI:33738"/>
        <dbReference type="ChEBI" id="CHEBI:57844"/>
        <dbReference type="ChEBI" id="CHEBI:57856"/>
        <dbReference type="ChEBI" id="CHEBI:59789"/>
        <dbReference type="ChEBI" id="CHEBI:74411"/>
        <dbReference type="ChEBI" id="CHEBI:74497"/>
        <dbReference type="EC" id="2.1.1.192"/>
    </reaction>
</comment>
<dbReference type="HOGENOM" id="CLU_029101_0_0_6"/>
<dbReference type="InterPro" id="IPR013785">
    <property type="entry name" value="Aldolase_TIM"/>
</dbReference>
<dbReference type="GO" id="GO:0019843">
    <property type="term" value="F:rRNA binding"/>
    <property type="evidence" value="ECO:0007669"/>
    <property type="project" value="UniProtKB-UniRule"/>
</dbReference>
<keyword evidence="4 14" id="KW-0963">Cytoplasm</keyword>
<feature type="active site" description="Proton acceptor" evidence="14">
    <location>
        <position position="108"/>
    </location>
</feature>
<dbReference type="SFLD" id="SFLDS00029">
    <property type="entry name" value="Radical_SAM"/>
    <property type="match status" value="1"/>
</dbReference>
<evidence type="ECO:0000256" key="1">
    <source>
        <dbReference type="ARBA" id="ARBA00004496"/>
    </source>
</evidence>
<comment type="miscellaneous">
    <text evidence="14">Reaction proceeds by a ping-pong mechanism involving intermediate methylation of a conserved cysteine residue.</text>
</comment>
<dbReference type="FunFam" id="1.10.150.530:FF:000003">
    <property type="entry name" value="Dual-specificity RNA methyltransferase RlmN"/>
    <property type="match status" value="1"/>
</dbReference>
<proteinExistence type="inferred from homology"/>
<feature type="binding site" evidence="14">
    <location>
        <begin position="239"/>
        <end position="241"/>
    </location>
    <ligand>
        <name>S-adenosyl-L-methionine</name>
        <dbReference type="ChEBI" id="CHEBI:59789"/>
    </ligand>
</feature>
<dbReference type="GO" id="GO:0000049">
    <property type="term" value="F:tRNA binding"/>
    <property type="evidence" value="ECO:0007669"/>
    <property type="project" value="UniProtKB-UniRule"/>
</dbReference>
<dbReference type="Gene3D" id="1.10.150.530">
    <property type="match status" value="1"/>
</dbReference>
<dbReference type="GO" id="GO:0046872">
    <property type="term" value="F:metal ion binding"/>
    <property type="evidence" value="ECO:0007669"/>
    <property type="project" value="UniProtKB-KW"/>
</dbReference>
<feature type="binding site" evidence="14">
    <location>
        <position position="217"/>
    </location>
    <ligand>
        <name>S-adenosyl-L-methionine</name>
        <dbReference type="ChEBI" id="CHEBI:59789"/>
    </ligand>
</feature>
<dbReference type="GO" id="GO:0070040">
    <property type="term" value="F:rRNA (adenine(2503)-C2-)-methyltransferase activity"/>
    <property type="evidence" value="ECO:0007669"/>
    <property type="project" value="UniProtKB-UniRule"/>
</dbReference>
<dbReference type="GO" id="GO:0002935">
    <property type="term" value="F:tRNA (adenine(37)-C2)-methyltransferase activity"/>
    <property type="evidence" value="ECO:0007669"/>
    <property type="project" value="UniProtKB-UniRule"/>
</dbReference>
<dbReference type="GO" id="GO:0005737">
    <property type="term" value="C:cytoplasm"/>
    <property type="evidence" value="ECO:0007669"/>
    <property type="project" value="UniProtKB-SubCell"/>
</dbReference>
<feature type="active site" description="S-methylcysteine intermediate" evidence="14">
    <location>
        <position position="361"/>
    </location>
</feature>
<name>C5BLW2_TERTT</name>
<dbReference type="InterPro" id="IPR040072">
    <property type="entry name" value="Methyltransferase_A"/>
</dbReference>
<gene>
    <name evidence="14 16" type="primary">rlmN</name>
    <name evidence="16" type="ordered locus">TERTU_2636</name>
</gene>
<dbReference type="SUPFAM" id="SSF102114">
    <property type="entry name" value="Radical SAM enzymes"/>
    <property type="match status" value="1"/>
</dbReference>
<keyword evidence="7 14" id="KW-0808">Transferase</keyword>
<keyword evidence="5 14" id="KW-0698">rRNA processing</keyword>
<evidence type="ECO:0000256" key="5">
    <source>
        <dbReference type="ARBA" id="ARBA00022552"/>
    </source>
</evidence>
<dbReference type="PANTHER" id="PTHR30544">
    <property type="entry name" value="23S RRNA METHYLTRANSFERASE"/>
    <property type="match status" value="1"/>
</dbReference>
<accession>C5BLW2</accession>
<dbReference type="InterPro" id="IPR007197">
    <property type="entry name" value="rSAM"/>
</dbReference>
<dbReference type="Pfam" id="PF04055">
    <property type="entry name" value="Radical_SAM"/>
    <property type="match status" value="1"/>
</dbReference>
<dbReference type="GO" id="GO:0051539">
    <property type="term" value="F:4 iron, 4 sulfur cluster binding"/>
    <property type="evidence" value="ECO:0007669"/>
    <property type="project" value="UniProtKB-UniRule"/>
</dbReference>
<dbReference type="PROSITE" id="PS51918">
    <property type="entry name" value="RADICAL_SAM"/>
    <property type="match status" value="1"/>
</dbReference>
<evidence type="ECO:0000259" key="15">
    <source>
        <dbReference type="PROSITE" id="PS51918"/>
    </source>
</evidence>
<evidence type="ECO:0000256" key="14">
    <source>
        <dbReference type="HAMAP-Rule" id="MF_01849"/>
    </source>
</evidence>
<dbReference type="InterPro" id="IPR027492">
    <property type="entry name" value="RNA_MTrfase_RlmN"/>
</dbReference>
<evidence type="ECO:0000313" key="17">
    <source>
        <dbReference type="Proteomes" id="UP000009080"/>
    </source>
</evidence>
<dbReference type="HAMAP" id="MF_01849">
    <property type="entry name" value="RNA_methyltr_RlmN"/>
    <property type="match status" value="1"/>
</dbReference>
<evidence type="ECO:0000256" key="3">
    <source>
        <dbReference type="ARBA" id="ARBA00022485"/>
    </source>
</evidence>
<dbReference type="AlphaFoldDB" id="C5BLW2"/>
<organism evidence="16 17">
    <name type="scientific">Teredinibacter turnerae (strain ATCC 39867 / T7901)</name>
    <dbReference type="NCBI Taxonomy" id="377629"/>
    <lineage>
        <taxon>Bacteria</taxon>
        <taxon>Pseudomonadati</taxon>
        <taxon>Pseudomonadota</taxon>
        <taxon>Gammaproteobacteria</taxon>
        <taxon>Cellvibrionales</taxon>
        <taxon>Cellvibrionaceae</taxon>
        <taxon>Teredinibacter</taxon>
    </lineage>
</organism>
<keyword evidence="3 14" id="KW-0004">4Fe-4S</keyword>
<comment type="caution">
    <text evidence="14">Lacks conserved residue(s) required for the propagation of feature annotation.</text>
</comment>
<comment type="subcellular location">
    <subcellularLocation>
        <location evidence="1 14">Cytoplasm</location>
    </subcellularLocation>
</comment>
<evidence type="ECO:0000256" key="7">
    <source>
        <dbReference type="ARBA" id="ARBA00022679"/>
    </source>
</evidence>
<dbReference type="InterPro" id="IPR004383">
    <property type="entry name" value="rRNA_lsu_MTrfase_RlmN/Cfr"/>
</dbReference>
<evidence type="ECO:0000256" key="8">
    <source>
        <dbReference type="ARBA" id="ARBA00022691"/>
    </source>
</evidence>
<dbReference type="EC" id="2.1.1.192" evidence="14"/>
<sequence>MSSDVSAVDAVEIVGDAAKVNLLGMSQGRLEAFFESLGEKKFRATQVLKWVHQLGVTDFAQMTNISKALRERLADIAEVRIPEVIEQWDSTDGTRKFLIRVGGGNAIETVFIPDGERGTLCVSSQVGCSLDCSFCATGKQGFNRDLTSDEIIGQVWIAAKSFGQLQEGGARGDRKVTNVVLMGMGEPLLNFENVVEAMHLMMHDNCYGISKRRVTLSTSGVVPQLDRLGKYTDACLAISLHAPNDELRNQLVPINKKYPIAQLLASAKRYIEGLPDAHRKITIEYTLIDQVNDRIEHAHELVELLKDVPVKINLIPFNPFGLSNYKKVSNNALRRFQQILIDAGYTATVRTTRGDDIDAACGQLAGQVNDRTKRSQRYKLDQAALLATGNDIIPVKMVQ</sequence>
<keyword evidence="10 14" id="KW-0479">Metal-binding</keyword>
<keyword evidence="8 14" id="KW-0949">S-adenosyl-L-methionine</keyword>
<evidence type="ECO:0000256" key="6">
    <source>
        <dbReference type="ARBA" id="ARBA00022603"/>
    </source>
</evidence>
<dbReference type="SFLD" id="SFLDG01062">
    <property type="entry name" value="methyltransferase_(Class_A)"/>
    <property type="match status" value="1"/>
</dbReference>
<reference evidence="16 17" key="1">
    <citation type="journal article" date="2009" name="PLoS ONE">
        <title>The complete genome of Teredinibacter turnerae T7901: an intracellular endosymbiont of marine wood-boring bivalves (shipworms).</title>
        <authorList>
            <person name="Yang J.C."/>
            <person name="Madupu R."/>
            <person name="Durkin A.S."/>
            <person name="Ekborg N.A."/>
            <person name="Pedamallu C.S."/>
            <person name="Hostetler J.B."/>
            <person name="Radune D."/>
            <person name="Toms B.S."/>
            <person name="Henrissat B."/>
            <person name="Coutinho P.M."/>
            <person name="Schwarz S."/>
            <person name="Field L."/>
            <person name="Trindade-Silva A.E."/>
            <person name="Soares C.A.G."/>
            <person name="Elshahawi S."/>
            <person name="Hanora A."/>
            <person name="Schmidt E.W."/>
            <person name="Haygood M.G."/>
            <person name="Posfai J."/>
            <person name="Benner J."/>
            <person name="Madinger C."/>
            <person name="Nove J."/>
            <person name="Anton B."/>
            <person name="Chaudhary K."/>
            <person name="Foster J."/>
            <person name="Holman A."/>
            <person name="Kumar S."/>
            <person name="Lessard P.A."/>
            <person name="Luyten Y.A."/>
            <person name="Slatko B."/>
            <person name="Wood N."/>
            <person name="Wu B."/>
            <person name="Teplitski M."/>
            <person name="Mougous J.D."/>
            <person name="Ward N."/>
            <person name="Eisen J.A."/>
            <person name="Badger J.H."/>
            <person name="Distel D.L."/>
        </authorList>
    </citation>
    <scope>NUCLEOTIDE SEQUENCE [LARGE SCALE GENOMIC DNA]</scope>
    <source>
        <strain evidence="17">ATCC 39867 / T7901</strain>
    </source>
</reference>
<dbReference type="SFLD" id="SFLDF00275">
    <property type="entry name" value="adenosine_C2_methyltransferase"/>
    <property type="match status" value="1"/>
</dbReference>
<dbReference type="Proteomes" id="UP000009080">
    <property type="component" value="Chromosome"/>
</dbReference>
<feature type="binding site" evidence="14">
    <location>
        <position position="132"/>
    </location>
    <ligand>
        <name>[4Fe-4S] cluster</name>
        <dbReference type="ChEBI" id="CHEBI:49883"/>
        <note>4Fe-4S-S-AdoMet</note>
    </ligand>
</feature>